<evidence type="ECO:0000256" key="3">
    <source>
        <dbReference type="ARBA" id="ARBA00023163"/>
    </source>
</evidence>
<gene>
    <name evidence="5" type="ordered locus">Spirs_3880</name>
</gene>
<reference evidence="5 6" key="1">
    <citation type="journal article" date="2010" name="Stand. Genomic Sci.">
        <title>Complete genome sequence of Spirochaeta smaragdinae type strain (SEBR 4228).</title>
        <authorList>
            <person name="Mavromatis K."/>
            <person name="Yasawong M."/>
            <person name="Chertkov O."/>
            <person name="Lapidus A."/>
            <person name="Lucas S."/>
            <person name="Nolan M."/>
            <person name="Del Rio T.G."/>
            <person name="Tice H."/>
            <person name="Cheng J.F."/>
            <person name="Pitluck S."/>
            <person name="Liolios K."/>
            <person name="Ivanova N."/>
            <person name="Tapia R."/>
            <person name="Han C."/>
            <person name="Bruce D."/>
            <person name="Goodwin L."/>
            <person name="Pati A."/>
            <person name="Chen A."/>
            <person name="Palaniappan K."/>
            <person name="Land M."/>
            <person name="Hauser L."/>
            <person name="Chang Y.J."/>
            <person name="Jeffries C.D."/>
            <person name="Detter J.C."/>
            <person name="Rohde M."/>
            <person name="Brambilla E."/>
            <person name="Spring S."/>
            <person name="Goker M."/>
            <person name="Sikorski J."/>
            <person name="Woyke T."/>
            <person name="Bristow J."/>
            <person name="Eisen J.A."/>
            <person name="Markowitz V."/>
            <person name="Hugenholtz P."/>
            <person name="Klenk H.P."/>
            <person name="Kyrpides N.C."/>
        </authorList>
    </citation>
    <scope>NUCLEOTIDE SEQUENCE [LARGE SCALE GENOMIC DNA]</scope>
    <source>
        <strain evidence="6">DSM 11293 / JCM 15392 / SEBR 4228</strain>
    </source>
</reference>
<dbReference type="STRING" id="573413.Spirs_3880"/>
<sequence>MKQIPYDVFAAGCPSRSAFLHIFSRWGVLILARLQEGPARFGTLSRSIEGISERMLSKSLKLLEEEGLIYRRELEKGPPHVEYGLTNAGTRIAEGILYVIQQLYAVMDSRGSTLSRTEKSCEEAGMN</sequence>
<dbReference type="GO" id="GO:0003677">
    <property type="term" value="F:DNA binding"/>
    <property type="evidence" value="ECO:0007669"/>
    <property type="project" value="UniProtKB-KW"/>
</dbReference>
<keyword evidence="6" id="KW-1185">Reference proteome</keyword>
<dbReference type="PROSITE" id="PS51118">
    <property type="entry name" value="HTH_HXLR"/>
    <property type="match status" value="1"/>
</dbReference>
<dbReference type="eggNOG" id="COG1733">
    <property type="taxonomic scope" value="Bacteria"/>
</dbReference>
<name>E1R8Z6_SEDSS</name>
<evidence type="ECO:0000313" key="5">
    <source>
        <dbReference type="EMBL" id="ADK82965.1"/>
    </source>
</evidence>
<keyword evidence="1" id="KW-0805">Transcription regulation</keyword>
<evidence type="ECO:0000256" key="2">
    <source>
        <dbReference type="ARBA" id="ARBA00023125"/>
    </source>
</evidence>
<proteinExistence type="predicted"/>
<dbReference type="InterPro" id="IPR036390">
    <property type="entry name" value="WH_DNA-bd_sf"/>
</dbReference>
<dbReference type="InterPro" id="IPR002577">
    <property type="entry name" value="HTH_HxlR"/>
</dbReference>
<keyword evidence="2" id="KW-0238">DNA-binding</keyword>
<dbReference type="CDD" id="cd00090">
    <property type="entry name" value="HTH_ARSR"/>
    <property type="match status" value="1"/>
</dbReference>
<keyword evidence="3" id="KW-0804">Transcription</keyword>
<feature type="domain" description="HTH hxlR-type" evidence="4">
    <location>
        <begin position="13"/>
        <end position="111"/>
    </location>
</feature>
<dbReference type="OrthoDB" id="370168at2"/>
<dbReference type="GO" id="GO:0006355">
    <property type="term" value="P:regulation of DNA-templated transcription"/>
    <property type="evidence" value="ECO:0007669"/>
    <property type="project" value="UniProtKB-ARBA"/>
</dbReference>
<dbReference type="HOGENOM" id="CLU_111585_2_0_12"/>
<accession>E1R8Z6</accession>
<organism evidence="5 6">
    <name type="scientific">Sediminispirochaeta smaragdinae (strain DSM 11293 / JCM 15392 / SEBR 4228)</name>
    <name type="common">Spirochaeta smaragdinae</name>
    <dbReference type="NCBI Taxonomy" id="573413"/>
    <lineage>
        <taxon>Bacteria</taxon>
        <taxon>Pseudomonadati</taxon>
        <taxon>Spirochaetota</taxon>
        <taxon>Spirochaetia</taxon>
        <taxon>Spirochaetales</taxon>
        <taxon>Spirochaetaceae</taxon>
        <taxon>Sediminispirochaeta</taxon>
    </lineage>
</organism>
<dbReference type="Pfam" id="PF01638">
    <property type="entry name" value="HxlR"/>
    <property type="match status" value="1"/>
</dbReference>
<protein>
    <submittedName>
        <fullName evidence="5">Transcriptional regulator, HxlR family</fullName>
    </submittedName>
</protein>
<dbReference type="PANTHER" id="PTHR33204">
    <property type="entry name" value="TRANSCRIPTIONAL REGULATOR, MARR FAMILY"/>
    <property type="match status" value="1"/>
</dbReference>
<evidence type="ECO:0000256" key="1">
    <source>
        <dbReference type="ARBA" id="ARBA00023015"/>
    </source>
</evidence>
<dbReference type="EMBL" id="CP002116">
    <property type="protein sequence ID" value="ADK82965.1"/>
    <property type="molecule type" value="Genomic_DNA"/>
</dbReference>
<dbReference type="Gene3D" id="1.10.10.10">
    <property type="entry name" value="Winged helix-like DNA-binding domain superfamily/Winged helix DNA-binding domain"/>
    <property type="match status" value="1"/>
</dbReference>
<dbReference type="InterPro" id="IPR036388">
    <property type="entry name" value="WH-like_DNA-bd_sf"/>
</dbReference>
<evidence type="ECO:0000313" key="6">
    <source>
        <dbReference type="Proteomes" id="UP000002318"/>
    </source>
</evidence>
<dbReference type="AlphaFoldDB" id="E1R8Z6"/>
<dbReference type="KEGG" id="ssm:Spirs_3880"/>
<dbReference type="SUPFAM" id="SSF46785">
    <property type="entry name" value="Winged helix' DNA-binding domain"/>
    <property type="match status" value="1"/>
</dbReference>
<dbReference type="Proteomes" id="UP000002318">
    <property type="component" value="Chromosome"/>
</dbReference>
<dbReference type="PANTHER" id="PTHR33204:SF37">
    <property type="entry name" value="HTH-TYPE TRANSCRIPTIONAL REGULATOR YODB"/>
    <property type="match status" value="1"/>
</dbReference>
<dbReference type="RefSeq" id="WP_013256424.1">
    <property type="nucleotide sequence ID" value="NC_014364.1"/>
</dbReference>
<evidence type="ECO:0000259" key="4">
    <source>
        <dbReference type="PROSITE" id="PS51118"/>
    </source>
</evidence>
<dbReference type="InterPro" id="IPR011991">
    <property type="entry name" value="ArsR-like_HTH"/>
</dbReference>